<dbReference type="Gene3D" id="3.60.10.10">
    <property type="entry name" value="Endonuclease/exonuclease/phosphatase"/>
    <property type="match status" value="1"/>
</dbReference>
<evidence type="ECO:0000313" key="2">
    <source>
        <dbReference type="Proteomes" id="UP001516400"/>
    </source>
</evidence>
<reference evidence="1 2" key="1">
    <citation type="journal article" date="2021" name="BMC Biol.">
        <title>Horizontally acquired antibacterial genes associated with adaptive radiation of ladybird beetles.</title>
        <authorList>
            <person name="Li H.S."/>
            <person name="Tang X.F."/>
            <person name="Huang Y.H."/>
            <person name="Xu Z.Y."/>
            <person name="Chen M.L."/>
            <person name="Du X.Y."/>
            <person name="Qiu B.Y."/>
            <person name="Chen P.T."/>
            <person name="Zhang W."/>
            <person name="Slipinski A."/>
            <person name="Escalona H.E."/>
            <person name="Waterhouse R.M."/>
            <person name="Zwick A."/>
            <person name="Pang H."/>
        </authorList>
    </citation>
    <scope>NUCLEOTIDE SEQUENCE [LARGE SCALE GENOMIC DNA]</scope>
    <source>
        <strain evidence="1">SYSU2018</strain>
    </source>
</reference>
<protein>
    <submittedName>
        <fullName evidence="1">Uncharacterized protein</fullName>
    </submittedName>
</protein>
<proteinExistence type="predicted"/>
<dbReference type="EMBL" id="JABFTP020000185">
    <property type="protein sequence ID" value="KAL3286095.1"/>
    <property type="molecule type" value="Genomic_DNA"/>
</dbReference>
<gene>
    <name evidence="1" type="ORF">HHI36_000609</name>
</gene>
<sequence>MGDLNVDYLTDNQQKRALEMMVDANGFELLNRNIPTRVTPTSSTLIDNTLSNNIRNAQLTIVNGNIGDHRLQILHINSPVESRNNTRRRCEINKLDRVAFRDKLEAMQATEWTNPDDMCNEIIKAFTTS</sequence>
<dbReference type="InterPro" id="IPR036691">
    <property type="entry name" value="Endo/exonu/phosph_ase_sf"/>
</dbReference>
<evidence type="ECO:0000313" key="1">
    <source>
        <dbReference type="EMBL" id="KAL3286095.1"/>
    </source>
</evidence>
<name>A0ABD2P5H6_9CUCU</name>
<dbReference type="Proteomes" id="UP001516400">
    <property type="component" value="Unassembled WGS sequence"/>
</dbReference>
<accession>A0ABD2P5H6</accession>
<organism evidence="1 2">
    <name type="scientific">Cryptolaemus montrouzieri</name>
    <dbReference type="NCBI Taxonomy" id="559131"/>
    <lineage>
        <taxon>Eukaryota</taxon>
        <taxon>Metazoa</taxon>
        <taxon>Ecdysozoa</taxon>
        <taxon>Arthropoda</taxon>
        <taxon>Hexapoda</taxon>
        <taxon>Insecta</taxon>
        <taxon>Pterygota</taxon>
        <taxon>Neoptera</taxon>
        <taxon>Endopterygota</taxon>
        <taxon>Coleoptera</taxon>
        <taxon>Polyphaga</taxon>
        <taxon>Cucujiformia</taxon>
        <taxon>Coccinelloidea</taxon>
        <taxon>Coccinellidae</taxon>
        <taxon>Scymninae</taxon>
        <taxon>Scymnini</taxon>
        <taxon>Cryptolaemus</taxon>
    </lineage>
</organism>
<comment type="caution">
    <text evidence="1">The sequence shown here is derived from an EMBL/GenBank/DDBJ whole genome shotgun (WGS) entry which is preliminary data.</text>
</comment>
<dbReference type="AlphaFoldDB" id="A0ABD2P5H6"/>
<keyword evidence="2" id="KW-1185">Reference proteome</keyword>